<accession>A0A8S5SCD2</accession>
<protein>
    <submittedName>
        <fullName evidence="1">Uncharacterized protein</fullName>
    </submittedName>
</protein>
<dbReference type="EMBL" id="BK032570">
    <property type="protein sequence ID" value="DAF48600.1"/>
    <property type="molecule type" value="Genomic_DNA"/>
</dbReference>
<evidence type="ECO:0000313" key="1">
    <source>
        <dbReference type="EMBL" id="DAF48600.1"/>
    </source>
</evidence>
<organism evidence="1">
    <name type="scientific">Siphoviridae sp. ctqBc4</name>
    <dbReference type="NCBI Taxonomy" id="2827945"/>
    <lineage>
        <taxon>Viruses</taxon>
        <taxon>Duplodnaviria</taxon>
        <taxon>Heunggongvirae</taxon>
        <taxon>Uroviricota</taxon>
        <taxon>Caudoviricetes</taxon>
    </lineage>
</organism>
<proteinExistence type="predicted"/>
<reference evidence="1" key="1">
    <citation type="journal article" date="2021" name="Proc. Natl. Acad. Sci. U.S.A.">
        <title>A Catalog of Tens of Thousands of Viruses from Human Metagenomes Reveals Hidden Associations with Chronic Diseases.</title>
        <authorList>
            <person name="Tisza M.J."/>
            <person name="Buck C.B."/>
        </authorList>
    </citation>
    <scope>NUCLEOTIDE SEQUENCE</scope>
    <source>
        <strain evidence="1">CtqBc4</strain>
    </source>
</reference>
<sequence length="137" mass="15371">MLEEVLASLNNWFVADVQHGRYSVEGGSLALDLQEGQWFVIHGSVFSDGLHQYPVSDLRDETFDGEVWALAVPPAVVSLSEEVAAWCEAHQREIDSPYQSESFGGYSYAKASDSGSQTGSYGWQQHFAKRLNRWRKL</sequence>
<name>A0A8S5SCD2_9CAUD</name>